<dbReference type="GO" id="GO:0050085">
    <property type="term" value="F:mannitol 2-dehydrogenase (NADP+) activity"/>
    <property type="evidence" value="ECO:0007669"/>
    <property type="project" value="UniProtKB-EC"/>
</dbReference>
<dbReference type="EC" id="1.1.1.138" evidence="4"/>
<keyword evidence="3" id="KW-0560">Oxidoreductase</keyword>
<evidence type="ECO:0000256" key="5">
    <source>
        <dbReference type="ARBA" id="ARBA00069279"/>
    </source>
</evidence>
<evidence type="ECO:0000313" key="8">
    <source>
        <dbReference type="Proteomes" id="UP000800235"/>
    </source>
</evidence>
<comment type="caution">
    <text evidence="7">The sequence shown here is derived from an EMBL/GenBank/DDBJ whole genome shotgun (WGS) entry which is preliminary data.</text>
</comment>
<dbReference type="GO" id="GO:0019594">
    <property type="term" value="P:mannitol metabolic process"/>
    <property type="evidence" value="ECO:0007669"/>
    <property type="project" value="UniProtKB-ARBA"/>
</dbReference>
<dbReference type="PROSITE" id="PS00061">
    <property type="entry name" value="ADH_SHORT"/>
    <property type="match status" value="1"/>
</dbReference>
<dbReference type="PRINTS" id="PR00080">
    <property type="entry name" value="SDRFAMILY"/>
</dbReference>
<comment type="similarity">
    <text evidence="1">Belongs to the short-chain dehydrogenases/reductases (SDR) family.</text>
</comment>
<dbReference type="Pfam" id="PF13561">
    <property type="entry name" value="adh_short_C2"/>
    <property type="match status" value="1"/>
</dbReference>
<dbReference type="PANTHER" id="PTHR43008">
    <property type="entry name" value="BENZIL REDUCTASE"/>
    <property type="match status" value="1"/>
</dbReference>
<evidence type="ECO:0000256" key="6">
    <source>
        <dbReference type="SAM" id="MobiDB-lite"/>
    </source>
</evidence>
<evidence type="ECO:0000256" key="2">
    <source>
        <dbReference type="ARBA" id="ARBA00022857"/>
    </source>
</evidence>
<dbReference type="Proteomes" id="UP000800235">
    <property type="component" value="Unassembled WGS sequence"/>
</dbReference>
<evidence type="ECO:0000256" key="3">
    <source>
        <dbReference type="ARBA" id="ARBA00023002"/>
    </source>
</evidence>
<accession>A0A9P4NYB0</accession>
<gene>
    <name evidence="7" type="ORF">EJ08DRAFT_607344</name>
</gene>
<feature type="region of interest" description="Disordered" evidence="6">
    <location>
        <begin position="42"/>
        <end position="70"/>
    </location>
</feature>
<evidence type="ECO:0000313" key="7">
    <source>
        <dbReference type="EMBL" id="KAF2433588.1"/>
    </source>
</evidence>
<keyword evidence="2" id="KW-0521">NADP</keyword>
<protein>
    <recommendedName>
        <fullName evidence="5">NADP-dependent mannitol dehydrogenase</fullName>
        <ecNumber evidence="4">1.1.1.138</ecNumber>
    </recommendedName>
</protein>
<feature type="compositionally biased region" description="Basic and acidic residues" evidence="6">
    <location>
        <begin position="42"/>
        <end position="51"/>
    </location>
</feature>
<proteinExistence type="inferred from homology"/>
<evidence type="ECO:0000256" key="1">
    <source>
        <dbReference type="ARBA" id="ARBA00006484"/>
    </source>
</evidence>
<organism evidence="7 8">
    <name type="scientific">Tothia fuscella</name>
    <dbReference type="NCBI Taxonomy" id="1048955"/>
    <lineage>
        <taxon>Eukaryota</taxon>
        <taxon>Fungi</taxon>
        <taxon>Dikarya</taxon>
        <taxon>Ascomycota</taxon>
        <taxon>Pezizomycotina</taxon>
        <taxon>Dothideomycetes</taxon>
        <taxon>Pleosporomycetidae</taxon>
        <taxon>Venturiales</taxon>
        <taxon>Cylindrosympodiaceae</taxon>
        <taxon>Tothia</taxon>
    </lineage>
</organism>
<sequence>MYKPQFLRTAARASIRPRAALLSQIRNQKITPQFSTCSFLRKESDRKDTDGQHGAATTAGEPGESGAHEGQFARTDNEVRVQYPEEENLPRSTPVQGRGGLHFKKTLASFSMEGKTAVVTGGARGLGLVMAQALAQSGADIALVDLKKDDAVSSAKDLQDQLRKENPDSEKIPKVTAHYADVADPASVDSCLAEIITEHGKIDNLVTSAGFTENFSAITYPPDRMNKLWGVNVNGTYLFAVGVAKHLMEREVPGSIVMIGSMSGAIVNVPQPQAPYNAAKAAVRHLAASLAVEWASNGIRVNCISPGYMLTALTKKILDDNPTLSKQWTSLIPVGKMGRPEDLMGAVTFLSSDASLYVTGADLRVDGGYTVT</sequence>
<name>A0A9P4NYB0_9PEZI</name>
<dbReference type="OrthoDB" id="5307821at2759"/>
<dbReference type="PRINTS" id="PR00081">
    <property type="entry name" value="GDHRDH"/>
</dbReference>
<evidence type="ECO:0000256" key="4">
    <source>
        <dbReference type="ARBA" id="ARBA00066645"/>
    </source>
</evidence>
<dbReference type="EMBL" id="MU007020">
    <property type="protein sequence ID" value="KAF2433588.1"/>
    <property type="molecule type" value="Genomic_DNA"/>
</dbReference>
<keyword evidence="8" id="KW-1185">Reference proteome</keyword>
<dbReference type="InterPro" id="IPR020904">
    <property type="entry name" value="Sc_DH/Rdtase_CS"/>
</dbReference>
<dbReference type="FunFam" id="3.40.50.720:FF:000090">
    <property type="entry name" value="NADP-dependent mannitol dehydrogenase"/>
    <property type="match status" value="1"/>
</dbReference>
<dbReference type="PANTHER" id="PTHR43008:SF14">
    <property type="entry name" value="DEHYDROGENASE ARBD, PUTATIVE-RELATED"/>
    <property type="match status" value="1"/>
</dbReference>
<dbReference type="InterPro" id="IPR036291">
    <property type="entry name" value="NAD(P)-bd_dom_sf"/>
</dbReference>
<dbReference type="GO" id="GO:0050664">
    <property type="term" value="F:oxidoreductase activity, acting on NAD(P)H, oxygen as acceptor"/>
    <property type="evidence" value="ECO:0007669"/>
    <property type="project" value="TreeGrafter"/>
</dbReference>
<dbReference type="SUPFAM" id="SSF51735">
    <property type="entry name" value="NAD(P)-binding Rossmann-fold domains"/>
    <property type="match status" value="1"/>
</dbReference>
<reference evidence="7" key="1">
    <citation type="journal article" date="2020" name="Stud. Mycol.">
        <title>101 Dothideomycetes genomes: a test case for predicting lifestyles and emergence of pathogens.</title>
        <authorList>
            <person name="Haridas S."/>
            <person name="Albert R."/>
            <person name="Binder M."/>
            <person name="Bloem J."/>
            <person name="Labutti K."/>
            <person name="Salamov A."/>
            <person name="Andreopoulos B."/>
            <person name="Baker S."/>
            <person name="Barry K."/>
            <person name="Bills G."/>
            <person name="Bluhm B."/>
            <person name="Cannon C."/>
            <person name="Castanera R."/>
            <person name="Culley D."/>
            <person name="Daum C."/>
            <person name="Ezra D."/>
            <person name="Gonzalez J."/>
            <person name="Henrissat B."/>
            <person name="Kuo A."/>
            <person name="Liang C."/>
            <person name="Lipzen A."/>
            <person name="Lutzoni F."/>
            <person name="Magnuson J."/>
            <person name="Mondo S."/>
            <person name="Nolan M."/>
            <person name="Ohm R."/>
            <person name="Pangilinan J."/>
            <person name="Park H.-J."/>
            <person name="Ramirez L."/>
            <person name="Alfaro M."/>
            <person name="Sun H."/>
            <person name="Tritt A."/>
            <person name="Yoshinaga Y."/>
            <person name="Zwiers L.-H."/>
            <person name="Turgeon B."/>
            <person name="Goodwin S."/>
            <person name="Spatafora J."/>
            <person name="Crous P."/>
            <person name="Grigoriev I."/>
        </authorList>
    </citation>
    <scope>NUCLEOTIDE SEQUENCE</scope>
    <source>
        <strain evidence="7">CBS 130266</strain>
    </source>
</reference>
<dbReference type="InterPro" id="IPR002347">
    <property type="entry name" value="SDR_fam"/>
</dbReference>
<dbReference type="AlphaFoldDB" id="A0A9P4NYB0"/>
<dbReference type="Gene3D" id="3.40.50.720">
    <property type="entry name" value="NAD(P)-binding Rossmann-like Domain"/>
    <property type="match status" value="1"/>
</dbReference>